<dbReference type="AlphaFoldDB" id="A0AA43QLB3"/>
<dbReference type="EMBL" id="JAPUFD010000004">
    <property type="protein sequence ID" value="MDI1487061.1"/>
    <property type="molecule type" value="Genomic_DNA"/>
</dbReference>
<evidence type="ECO:0000313" key="1">
    <source>
        <dbReference type="EMBL" id="MDI1487061.1"/>
    </source>
</evidence>
<dbReference type="Proteomes" id="UP001161017">
    <property type="component" value="Unassembled WGS sequence"/>
</dbReference>
<evidence type="ECO:0000313" key="2">
    <source>
        <dbReference type="Proteomes" id="UP001161017"/>
    </source>
</evidence>
<accession>A0AA43QLB3</accession>
<organism evidence="1 2">
    <name type="scientific">Ramalina farinacea</name>
    <dbReference type="NCBI Taxonomy" id="258253"/>
    <lineage>
        <taxon>Eukaryota</taxon>
        <taxon>Fungi</taxon>
        <taxon>Dikarya</taxon>
        <taxon>Ascomycota</taxon>
        <taxon>Pezizomycotina</taxon>
        <taxon>Lecanoromycetes</taxon>
        <taxon>OSLEUM clade</taxon>
        <taxon>Lecanoromycetidae</taxon>
        <taxon>Lecanorales</taxon>
        <taxon>Lecanorineae</taxon>
        <taxon>Ramalinaceae</taxon>
        <taxon>Ramalina</taxon>
    </lineage>
</organism>
<gene>
    <name evidence="1" type="ORF">OHK93_006324</name>
</gene>
<comment type="caution">
    <text evidence="1">The sequence shown here is derived from an EMBL/GenBank/DDBJ whole genome shotgun (WGS) entry which is preliminary data.</text>
</comment>
<name>A0AA43QLB3_9LECA</name>
<sequence length="146" mass="16280">MPGEKLYVVEIDHNPANPVFSKKVVDICSTVQNDFHDFAAILEEATKKYPEPCIDRAAYGSPAMQRTSCEEEGKGRGIFATRYIEVGELLMVEKAFATVFNNDILFTSAETQVQPVFDPKTGLTSIKSNRAMAEELLKIVIKERCS</sequence>
<keyword evidence="2" id="KW-1185">Reference proteome</keyword>
<proteinExistence type="predicted"/>
<protein>
    <submittedName>
        <fullName evidence="1">Uncharacterized protein</fullName>
    </submittedName>
</protein>
<reference evidence="1" key="1">
    <citation type="journal article" date="2023" name="Genome Biol. Evol.">
        <title>First Whole Genome Sequence and Flow Cytometry Genome Size Data for the Lichen-Forming Fungus Ramalina farinacea (Ascomycota).</title>
        <authorList>
            <person name="Llewellyn T."/>
            <person name="Mian S."/>
            <person name="Hill R."/>
            <person name="Leitch I.J."/>
            <person name="Gaya E."/>
        </authorList>
    </citation>
    <scope>NUCLEOTIDE SEQUENCE</scope>
    <source>
        <strain evidence="1">LIQ254RAFAR</strain>
    </source>
</reference>